<dbReference type="AlphaFoldDB" id="A0A9D1SFG1"/>
<evidence type="ECO:0000313" key="4">
    <source>
        <dbReference type="Proteomes" id="UP000824109"/>
    </source>
</evidence>
<sequence>MDKVLNEIRRIALDHDINKVVLFGSRARGDNTPKSDYDIAVFAHNMDISEQAHFLEEIDNIRTLNKIDVIFIKKRHIDTELYQNIMNDGVDIMNKFQIKLNNYKNALSRLHEAIEEESASKSLAVRDGAIQRFEFTSELAWKTLREYLLSEGVTDINSPKKVMREAYNNDLIENTEGWLRILDDRNLTSHVYDDEDAADIYNRIMNEHIKLFDELEKVLDRL</sequence>
<dbReference type="InterPro" id="IPR043519">
    <property type="entry name" value="NT_sf"/>
</dbReference>
<dbReference type="Gene3D" id="1.20.120.330">
    <property type="entry name" value="Nucleotidyltransferases domain 2"/>
    <property type="match status" value="1"/>
</dbReference>
<dbReference type="InterPro" id="IPR010235">
    <property type="entry name" value="HepT"/>
</dbReference>
<evidence type="ECO:0000256" key="1">
    <source>
        <dbReference type="SAM" id="Coils"/>
    </source>
</evidence>
<organism evidence="3 4">
    <name type="scientific">Candidatus Ornithomonoglobus merdipullorum</name>
    <dbReference type="NCBI Taxonomy" id="2840895"/>
    <lineage>
        <taxon>Bacteria</taxon>
        <taxon>Bacillati</taxon>
        <taxon>Bacillota</taxon>
        <taxon>Clostridia</taxon>
        <taxon>Candidatus Ornithomonoglobus</taxon>
    </lineage>
</organism>
<dbReference type="CDD" id="cd05403">
    <property type="entry name" value="NT_KNTase_like"/>
    <property type="match status" value="1"/>
</dbReference>
<dbReference type="Pfam" id="PF08780">
    <property type="entry name" value="NTase_sub_bind"/>
    <property type="match status" value="1"/>
</dbReference>
<dbReference type="Pfam" id="PF18765">
    <property type="entry name" value="Polbeta"/>
    <property type="match status" value="1"/>
</dbReference>
<dbReference type="PANTHER" id="PTHR43852">
    <property type="entry name" value="NUCLEOTIDYLTRANSFERASE"/>
    <property type="match status" value="1"/>
</dbReference>
<reference evidence="3" key="1">
    <citation type="submission" date="2020-10" db="EMBL/GenBank/DDBJ databases">
        <authorList>
            <person name="Gilroy R."/>
        </authorList>
    </citation>
    <scope>NUCLEOTIDE SEQUENCE</scope>
    <source>
        <strain evidence="3">USAMLcec3-3695</strain>
    </source>
</reference>
<reference evidence="3" key="2">
    <citation type="journal article" date="2021" name="PeerJ">
        <title>Extensive microbial diversity within the chicken gut microbiome revealed by metagenomics and culture.</title>
        <authorList>
            <person name="Gilroy R."/>
            <person name="Ravi A."/>
            <person name="Getino M."/>
            <person name="Pursley I."/>
            <person name="Horton D.L."/>
            <person name="Alikhan N.F."/>
            <person name="Baker D."/>
            <person name="Gharbi K."/>
            <person name="Hall N."/>
            <person name="Watson M."/>
            <person name="Adriaenssens E.M."/>
            <person name="Foster-Nyarko E."/>
            <person name="Jarju S."/>
            <person name="Secka A."/>
            <person name="Antonio M."/>
            <person name="Oren A."/>
            <person name="Chaudhuri R.R."/>
            <person name="La Ragione R."/>
            <person name="Hildebrand F."/>
            <person name="Pallen M.J."/>
        </authorList>
    </citation>
    <scope>NUCLEOTIDE SEQUENCE</scope>
    <source>
        <strain evidence="3">USAMLcec3-3695</strain>
    </source>
</reference>
<accession>A0A9D1SFG1</accession>
<dbReference type="NCBIfam" id="TIGR01987">
    <property type="entry name" value="HI0074"/>
    <property type="match status" value="1"/>
</dbReference>
<gene>
    <name evidence="3" type="ORF">IAA61_11620</name>
</gene>
<feature type="coiled-coil region" evidence="1">
    <location>
        <begin position="93"/>
        <end position="120"/>
    </location>
</feature>
<keyword evidence="1" id="KW-0175">Coiled coil</keyword>
<dbReference type="EMBL" id="DVNB01000123">
    <property type="protein sequence ID" value="HIU58444.1"/>
    <property type="molecule type" value="Genomic_DNA"/>
</dbReference>
<dbReference type="Gene3D" id="3.30.460.10">
    <property type="entry name" value="Beta Polymerase, domain 2"/>
    <property type="match status" value="1"/>
</dbReference>
<evidence type="ECO:0000259" key="2">
    <source>
        <dbReference type="Pfam" id="PF18765"/>
    </source>
</evidence>
<dbReference type="InterPro" id="IPR041633">
    <property type="entry name" value="Polbeta"/>
</dbReference>
<comment type="caution">
    <text evidence="3">The sequence shown here is derived from an EMBL/GenBank/DDBJ whole genome shotgun (WGS) entry which is preliminary data.</text>
</comment>
<dbReference type="Proteomes" id="UP000824109">
    <property type="component" value="Unassembled WGS sequence"/>
</dbReference>
<evidence type="ECO:0000313" key="3">
    <source>
        <dbReference type="EMBL" id="HIU58444.1"/>
    </source>
</evidence>
<dbReference type="SUPFAM" id="SSF81593">
    <property type="entry name" value="Nucleotidyltransferase substrate binding subunit/domain"/>
    <property type="match status" value="1"/>
</dbReference>
<dbReference type="InterPro" id="IPR052930">
    <property type="entry name" value="TA_antitoxin_MntA"/>
</dbReference>
<proteinExistence type="predicted"/>
<dbReference type="PANTHER" id="PTHR43852:SF3">
    <property type="entry name" value="NUCLEOTIDYLTRANSFERASE"/>
    <property type="match status" value="1"/>
</dbReference>
<name>A0A9D1SFG1_9FIRM</name>
<dbReference type="SUPFAM" id="SSF81301">
    <property type="entry name" value="Nucleotidyltransferase"/>
    <property type="match status" value="1"/>
</dbReference>
<feature type="domain" description="Polymerase beta nucleotidyltransferase" evidence="2">
    <location>
        <begin position="7"/>
        <end position="95"/>
    </location>
</feature>
<protein>
    <submittedName>
        <fullName evidence="3">Nucleotidyltransferase substrate binding protein</fullName>
    </submittedName>
</protein>